<gene>
    <name evidence="2" type="ORF">QR46_4509</name>
</gene>
<evidence type="ECO:0000313" key="2">
    <source>
        <dbReference type="EMBL" id="KWX11518.1"/>
    </source>
</evidence>
<sequence>MLFVPIGFTSDGKLILSSGMGKAKLARDIKSLIKNYYKTYEDLEAGLRKAGVESMQMVVGIDFSKSNEWTGEKSYHKALHDTRGGETPYGKALRIMSRIVHKFDDDDIYPVYRFGCANTKDKSVLPLLYPDQEDPHFEGFDAVKKAYEYIAPQIEMSGPTTFAPMIKQAIEISKGTNNQYIILLLLTDGDVSDMDADMKALQEASNYPLSIVAIGLGDGPFDKMRVFDDDMRGRKFDNFQFVSFTEIEMKVGKCENPELVLATAMMQEVPSQFSFIKKLGYLK</sequence>
<dbReference type="InterPro" id="IPR002035">
    <property type="entry name" value="VWF_A"/>
</dbReference>
<proteinExistence type="predicted"/>
<dbReference type="GO" id="GO:0016567">
    <property type="term" value="P:protein ubiquitination"/>
    <property type="evidence" value="ECO:0007669"/>
    <property type="project" value="TreeGrafter"/>
</dbReference>
<dbReference type="AlphaFoldDB" id="A0A132NND6"/>
<dbReference type="Pfam" id="PF07002">
    <property type="entry name" value="Copine"/>
    <property type="match status" value="1"/>
</dbReference>
<reference evidence="2 3" key="1">
    <citation type="journal article" date="2015" name="Mol. Biochem. Parasitol.">
        <title>Identification of polymorphic genes for use in assemblage B genotyping assays through comparative genomics of multiple assemblage B Giardia duodenalis isolates.</title>
        <authorList>
            <person name="Wielinga C."/>
            <person name="Thompson R.C."/>
            <person name="Monis P."/>
            <person name="Ryan U."/>
        </authorList>
    </citation>
    <scope>NUCLEOTIDE SEQUENCE [LARGE SCALE GENOMIC DNA]</scope>
    <source>
        <strain evidence="2 3">BAH15c1</strain>
    </source>
</reference>
<dbReference type="PANTHER" id="PTHR45751">
    <property type="entry name" value="COPINE FAMILY PROTEIN 1"/>
    <property type="match status" value="1"/>
</dbReference>
<dbReference type="SUPFAM" id="SSF53300">
    <property type="entry name" value="vWA-like"/>
    <property type="match status" value="1"/>
</dbReference>
<dbReference type="InterPro" id="IPR052079">
    <property type="entry name" value="E3_ligase/Copine_domain"/>
</dbReference>
<dbReference type="PANTHER" id="PTHR45751:SF11">
    <property type="entry name" value="COPINE FAMILY PROTEIN 2"/>
    <property type="match status" value="1"/>
</dbReference>
<name>A0A132NND6_GIAIN</name>
<dbReference type="GO" id="GO:0004842">
    <property type="term" value="F:ubiquitin-protein transferase activity"/>
    <property type="evidence" value="ECO:0007669"/>
    <property type="project" value="TreeGrafter"/>
</dbReference>
<dbReference type="EMBL" id="JXTI01000177">
    <property type="protein sequence ID" value="KWX11518.1"/>
    <property type="molecule type" value="Genomic_DNA"/>
</dbReference>
<dbReference type="Gene3D" id="3.40.50.410">
    <property type="entry name" value="von Willebrand factor, type A domain"/>
    <property type="match status" value="1"/>
</dbReference>
<dbReference type="InterPro" id="IPR036465">
    <property type="entry name" value="vWFA_dom_sf"/>
</dbReference>
<evidence type="ECO:0000313" key="3">
    <source>
        <dbReference type="Proteomes" id="UP000070089"/>
    </source>
</evidence>
<dbReference type="VEuPathDB" id="GiardiaDB:QR46_4509"/>
<feature type="domain" description="VWFA" evidence="1">
    <location>
        <begin position="54"/>
        <end position="247"/>
    </location>
</feature>
<dbReference type="SMART" id="SM00327">
    <property type="entry name" value="VWA"/>
    <property type="match status" value="1"/>
</dbReference>
<comment type="caution">
    <text evidence="2">The sequence shown here is derived from an EMBL/GenBank/DDBJ whole genome shotgun (WGS) entry which is preliminary data.</text>
</comment>
<dbReference type="GO" id="GO:0005634">
    <property type="term" value="C:nucleus"/>
    <property type="evidence" value="ECO:0007669"/>
    <property type="project" value="TreeGrafter"/>
</dbReference>
<accession>A0A132NND6</accession>
<protein>
    <submittedName>
        <fullName evidence="2">Phospholipid-binding Copine Family Protein</fullName>
    </submittedName>
</protein>
<organism evidence="2 3">
    <name type="scientific">Giardia duodenalis assemblage B</name>
    <dbReference type="NCBI Taxonomy" id="1394984"/>
    <lineage>
        <taxon>Eukaryota</taxon>
        <taxon>Metamonada</taxon>
        <taxon>Diplomonadida</taxon>
        <taxon>Hexamitidae</taxon>
        <taxon>Giardiinae</taxon>
        <taxon>Giardia</taxon>
    </lineage>
</organism>
<dbReference type="InterPro" id="IPR010734">
    <property type="entry name" value="Copine_C"/>
</dbReference>
<dbReference type="Proteomes" id="UP000070089">
    <property type="component" value="Unassembled WGS sequence"/>
</dbReference>
<dbReference type="OrthoDB" id="5855668at2759"/>
<evidence type="ECO:0000259" key="1">
    <source>
        <dbReference type="SMART" id="SM00327"/>
    </source>
</evidence>